<accession>A0A978U9K3</accession>
<name>A0A978U9K3_ZIZJJ</name>
<proteinExistence type="predicted"/>
<reference evidence="1" key="1">
    <citation type="journal article" date="2021" name="Front. Plant Sci.">
        <title>Chromosome-Scale Genome Assembly for Chinese Sour Jujube and Insights Into Its Genome Evolution and Domestication Signature.</title>
        <authorList>
            <person name="Shen L.-Y."/>
            <person name="Luo H."/>
            <person name="Wang X.-L."/>
            <person name="Wang X.-M."/>
            <person name="Qiu X.-J."/>
            <person name="Liu H."/>
            <person name="Zhou S.-S."/>
            <person name="Jia K.-H."/>
            <person name="Nie S."/>
            <person name="Bao Y.-T."/>
            <person name="Zhang R.-G."/>
            <person name="Yun Q.-Z."/>
            <person name="Chai Y.-H."/>
            <person name="Lu J.-Y."/>
            <person name="Li Y."/>
            <person name="Zhao S.-W."/>
            <person name="Mao J.-F."/>
            <person name="Jia S.-G."/>
            <person name="Mao Y.-M."/>
        </authorList>
    </citation>
    <scope>NUCLEOTIDE SEQUENCE</scope>
    <source>
        <strain evidence="1">AT0</strain>
        <tissue evidence="1">Leaf</tissue>
    </source>
</reference>
<dbReference type="EMBL" id="JAEACU010000176">
    <property type="protein sequence ID" value="KAH7511248.1"/>
    <property type="molecule type" value="Genomic_DNA"/>
</dbReference>
<evidence type="ECO:0000313" key="2">
    <source>
        <dbReference type="Proteomes" id="UP000813462"/>
    </source>
</evidence>
<gene>
    <name evidence="1" type="ORF">FEM48_ZijujUnG0030400</name>
</gene>
<organism evidence="1 2">
    <name type="scientific">Ziziphus jujuba var. spinosa</name>
    <dbReference type="NCBI Taxonomy" id="714518"/>
    <lineage>
        <taxon>Eukaryota</taxon>
        <taxon>Viridiplantae</taxon>
        <taxon>Streptophyta</taxon>
        <taxon>Embryophyta</taxon>
        <taxon>Tracheophyta</taxon>
        <taxon>Spermatophyta</taxon>
        <taxon>Magnoliopsida</taxon>
        <taxon>eudicotyledons</taxon>
        <taxon>Gunneridae</taxon>
        <taxon>Pentapetalae</taxon>
        <taxon>rosids</taxon>
        <taxon>fabids</taxon>
        <taxon>Rosales</taxon>
        <taxon>Rhamnaceae</taxon>
        <taxon>Paliureae</taxon>
        <taxon>Ziziphus</taxon>
    </lineage>
</organism>
<evidence type="ECO:0000313" key="1">
    <source>
        <dbReference type="EMBL" id="KAH7511248.1"/>
    </source>
</evidence>
<sequence>MNINEKRVHLAANKSEAYPSSVAWPPDYTVDNNVVPAYINGNGMAGRFKKLFTIVTKKLKNSLMLEMHKRAVLLVLILMAVSKADAYGRSEALVTMANN</sequence>
<protein>
    <submittedName>
        <fullName evidence="1">Uncharacterized protein</fullName>
    </submittedName>
</protein>
<comment type="caution">
    <text evidence="1">The sequence shown here is derived from an EMBL/GenBank/DDBJ whole genome shotgun (WGS) entry which is preliminary data.</text>
</comment>
<dbReference type="Proteomes" id="UP000813462">
    <property type="component" value="Unassembled WGS sequence"/>
</dbReference>
<dbReference type="AlphaFoldDB" id="A0A978U9K3"/>